<dbReference type="EMBL" id="CP093351">
    <property type="protein sequence ID" value="WOH14207.1"/>
    <property type="molecule type" value="Genomic_DNA"/>
</dbReference>
<sequence>MNQSNTNPPTFTLTNCGQCGVDARPFLHHIHHHGLFRRLCTACLLRANSQAFCPSCFTLHDPRAVSRAPETSTSCAKCGSVSHSVCVGENPCKENYICPLCTSQFSPIFGWKSGGNQGEIDRKSAAALLAAAKISYDSMSKASSIAKLEADKRVKEANSTRKRAKEALDHVAFVVENLRVEGNVRNGVMGCGGNVGERKLFDRVDNSSAVLAAFNAVDLREKGRQDGVVNGNGLLGVGVVPMGVGGNGNGNGREVVPVVDARPITVVDPFVQNGHPREGNRGPLQ</sequence>
<protein>
    <submittedName>
        <fullName evidence="1">Uncharacterized protein</fullName>
    </submittedName>
</protein>
<dbReference type="Proteomes" id="UP000077755">
    <property type="component" value="Chromosome 9"/>
</dbReference>
<organism evidence="1 2">
    <name type="scientific">Daucus carota subsp. sativus</name>
    <name type="common">Carrot</name>
    <dbReference type="NCBI Taxonomy" id="79200"/>
    <lineage>
        <taxon>Eukaryota</taxon>
        <taxon>Viridiplantae</taxon>
        <taxon>Streptophyta</taxon>
        <taxon>Embryophyta</taxon>
        <taxon>Tracheophyta</taxon>
        <taxon>Spermatophyta</taxon>
        <taxon>Magnoliopsida</taxon>
        <taxon>eudicotyledons</taxon>
        <taxon>Gunneridae</taxon>
        <taxon>Pentapetalae</taxon>
        <taxon>asterids</taxon>
        <taxon>campanulids</taxon>
        <taxon>Apiales</taxon>
        <taxon>Apiaceae</taxon>
        <taxon>Apioideae</taxon>
        <taxon>Scandiceae</taxon>
        <taxon>Daucinae</taxon>
        <taxon>Daucus</taxon>
        <taxon>Daucus sect. Daucus</taxon>
    </lineage>
</organism>
<evidence type="ECO:0000313" key="1">
    <source>
        <dbReference type="EMBL" id="WOH14207.1"/>
    </source>
</evidence>
<evidence type="ECO:0000313" key="2">
    <source>
        <dbReference type="Proteomes" id="UP000077755"/>
    </source>
</evidence>
<name>A0AAF0XVN7_DAUCS</name>
<dbReference type="PANTHER" id="PTHR34451:SF7">
    <property type="entry name" value="PHD FINGER FAMILY PROTEIN"/>
    <property type="match status" value="1"/>
</dbReference>
<gene>
    <name evidence="1" type="ORF">DCAR_0933724</name>
</gene>
<accession>A0AAF0XVN7</accession>
<dbReference type="AlphaFoldDB" id="A0AAF0XVN7"/>
<dbReference type="PANTHER" id="PTHR34451">
    <property type="entry name" value="PHD FINGER FAMILY PROTEIN"/>
    <property type="match status" value="1"/>
</dbReference>
<proteinExistence type="predicted"/>
<reference evidence="1" key="1">
    <citation type="journal article" date="2016" name="Nat. Genet.">
        <title>A high-quality carrot genome assembly provides new insights into carotenoid accumulation and asterid genome evolution.</title>
        <authorList>
            <person name="Iorizzo M."/>
            <person name="Ellison S."/>
            <person name="Senalik D."/>
            <person name="Zeng P."/>
            <person name="Satapoomin P."/>
            <person name="Huang J."/>
            <person name="Bowman M."/>
            <person name="Iovene M."/>
            <person name="Sanseverino W."/>
            <person name="Cavagnaro P."/>
            <person name="Yildiz M."/>
            <person name="Macko-Podgorni A."/>
            <person name="Moranska E."/>
            <person name="Grzebelus E."/>
            <person name="Grzebelus D."/>
            <person name="Ashrafi H."/>
            <person name="Zheng Z."/>
            <person name="Cheng S."/>
            <person name="Spooner D."/>
            <person name="Van Deynze A."/>
            <person name="Simon P."/>
        </authorList>
    </citation>
    <scope>NUCLEOTIDE SEQUENCE</scope>
    <source>
        <tissue evidence="1">Leaf</tissue>
    </source>
</reference>
<reference evidence="1" key="2">
    <citation type="submission" date="2022-03" db="EMBL/GenBank/DDBJ databases">
        <title>Draft title - Genomic analysis of global carrot germplasm unveils the trajectory of domestication and the origin of high carotenoid orange carrot.</title>
        <authorList>
            <person name="Iorizzo M."/>
            <person name="Ellison S."/>
            <person name="Senalik D."/>
            <person name="Macko-Podgorni A."/>
            <person name="Grzebelus D."/>
            <person name="Bostan H."/>
            <person name="Rolling W."/>
            <person name="Curaba J."/>
            <person name="Simon P."/>
        </authorList>
    </citation>
    <scope>NUCLEOTIDE SEQUENCE</scope>
    <source>
        <tissue evidence="1">Leaf</tissue>
    </source>
</reference>
<keyword evidence="2" id="KW-1185">Reference proteome</keyword>